<evidence type="ECO:0000313" key="2">
    <source>
        <dbReference type="Proteomes" id="UP000184184"/>
    </source>
</evidence>
<dbReference type="AlphaFoldDB" id="A0A1M7PQ26"/>
<dbReference type="Pfam" id="PF10673">
    <property type="entry name" value="DUF2487"/>
    <property type="match status" value="1"/>
</dbReference>
<protein>
    <recommendedName>
        <fullName evidence="3">DUF2487 domain-containing protein</fullName>
    </recommendedName>
</protein>
<gene>
    <name evidence="1" type="ORF">SAMN05216179_2423</name>
</gene>
<dbReference type="RefSeq" id="WP_073202095.1">
    <property type="nucleotide sequence ID" value="NZ_FRCZ01000004.1"/>
</dbReference>
<proteinExistence type="predicted"/>
<keyword evidence="2" id="KW-1185">Reference proteome</keyword>
<dbReference type="InterPro" id="IPR019615">
    <property type="entry name" value="DUF2487"/>
</dbReference>
<sequence>MKWQTKNLALYFQSQEYVDTLCIPLIPIELKNELEAIKLADQQKSLQLISDELERNFTGRIFLSPSYTYIKESDFDAESKRLNQWTSSLSQNKFQHIFFLTYDVNWKKYENNLEGSLIWLTANSIDDYQSDQTKNWIKSQINQISELIRSYW</sequence>
<dbReference type="OrthoDB" id="2678750at2"/>
<reference evidence="1 2" key="1">
    <citation type="submission" date="2016-11" db="EMBL/GenBank/DDBJ databases">
        <authorList>
            <person name="Jaros S."/>
            <person name="Januszkiewicz K."/>
            <person name="Wedrychowicz H."/>
        </authorList>
    </citation>
    <scope>NUCLEOTIDE SEQUENCE [LARGE SCALE GENOMIC DNA]</scope>
    <source>
        <strain evidence="1 2">CGMCC 1.10681</strain>
    </source>
</reference>
<dbReference type="EMBL" id="FRCZ01000004">
    <property type="protein sequence ID" value="SHN19458.1"/>
    <property type="molecule type" value="Genomic_DNA"/>
</dbReference>
<dbReference type="STRING" id="1027249.SAMN05216179_2423"/>
<evidence type="ECO:0000313" key="1">
    <source>
        <dbReference type="EMBL" id="SHN19458.1"/>
    </source>
</evidence>
<organism evidence="1 2">
    <name type="scientific">Gracilibacillus kekensis</name>
    <dbReference type="NCBI Taxonomy" id="1027249"/>
    <lineage>
        <taxon>Bacteria</taxon>
        <taxon>Bacillati</taxon>
        <taxon>Bacillota</taxon>
        <taxon>Bacilli</taxon>
        <taxon>Bacillales</taxon>
        <taxon>Bacillaceae</taxon>
        <taxon>Gracilibacillus</taxon>
    </lineage>
</organism>
<name>A0A1M7PQ26_9BACI</name>
<dbReference type="Proteomes" id="UP000184184">
    <property type="component" value="Unassembled WGS sequence"/>
</dbReference>
<accession>A0A1M7PQ26</accession>
<evidence type="ECO:0008006" key="3">
    <source>
        <dbReference type="Google" id="ProtNLM"/>
    </source>
</evidence>